<organism evidence="4 5">
    <name type="scientific">Secundilactobacillus oryzae JCM 18671</name>
    <dbReference type="NCBI Taxonomy" id="1291743"/>
    <lineage>
        <taxon>Bacteria</taxon>
        <taxon>Bacillati</taxon>
        <taxon>Bacillota</taxon>
        <taxon>Bacilli</taxon>
        <taxon>Lactobacillales</taxon>
        <taxon>Lactobacillaceae</taxon>
        <taxon>Secundilactobacillus</taxon>
    </lineage>
</organism>
<dbReference type="OrthoDB" id="9816557at2"/>
<dbReference type="SUPFAM" id="SSF55846">
    <property type="entry name" value="N-acetylmuramoyl-L-alanine amidase-like"/>
    <property type="match status" value="1"/>
</dbReference>
<feature type="domain" description="N-acetylmuramoyl-L-alanine amidase" evidence="3">
    <location>
        <begin position="50"/>
        <end position="191"/>
    </location>
</feature>
<dbReference type="EMBL" id="BBJM01000019">
    <property type="protein sequence ID" value="GAK48103.1"/>
    <property type="molecule type" value="Genomic_DNA"/>
</dbReference>
<dbReference type="SMART" id="SM00644">
    <property type="entry name" value="Ami_2"/>
    <property type="match status" value="1"/>
</dbReference>
<dbReference type="Gene3D" id="3.40.80.10">
    <property type="entry name" value="Peptidoglycan recognition protein-like"/>
    <property type="match status" value="1"/>
</dbReference>
<dbReference type="GO" id="GO:0008745">
    <property type="term" value="F:N-acetylmuramoyl-L-alanine amidase activity"/>
    <property type="evidence" value="ECO:0007669"/>
    <property type="project" value="InterPro"/>
</dbReference>
<dbReference type="eggNOG" id="COG5632">
    <property type="taxonomic scope" value="Bacteria"/>
</dbReference>
<evidence type="ECO:0000313" key="4">
    <source>
        <dbReference type="EMBL" id="GAK48103.1"/>
    </source>
</evidence>
<feature type="region of interest" description="Disordered" evidence="1">
    <location>
        <begin position="223"/>
        <end position="244"/>
    </location>
</feature>
<keyword evidence="5" id="KW-1185">Reference proteome</keyword>
<protein>
    <submittedName>
        <fullName evidence="4">N-acetylmuramoyl-L-alanine amidase</fullName>
    </submittedName>
</protein>
<reference evidence="4" key="1">
    <citation type="journal article" date="2014" name="Genome Announc.">
        <title>Draft Genome Sequence of Lactobacillus oryzae Strain SG293T.</title>
        <authorList>
            <person name="Tanizawa Y."/>
            <person name="Fujisawa T."/>
            <person name="Mochizuki T."/>
            <person name="Kaminuma E."/>
            <person name="Nakamura Y."/>
            <person name="Tohno M."/>
        </authorList>
    </citation>
    <scope>NUCLEOTIDE SEQUENCE [LARGE SCALE GENOMIC DNA]</scope>
    <source>
        <strain evidence="4">SG293</strain>
    </source>
</reference>
<dbReference type="GO" id="GO:0009253">
    <property type="term" value="P:peptidoglycan catabolic process"/>
    <property type="evidence" value="ECO:0007669"/>
    <property type="project" value="InterPro"/>
</dbReference>
<gene>
    <name evidence="4" type="ORF">LOSG293_190100</name>
</gene>
<sequence>MKKSKILLSALVAVASVSIFGTANASASKLNDYIADNNIKPVGVTKSIWSGFPKNAYRKGTGKPEGVVVHETANPSSTIYNEISYMKANYNNAFVHTFVDATHVINIANTNYLSWGVGYPGNARFVQFEQVEVHSKSAFAKEIANAANYTASMLKQYGLKPNNASYDGKGTVWSHNAVSKYLSGSSHTDPVGYYSSNGKKYFGEAYTMAQFYTLVKDYYNGTTSSSSDSSSNTSDTSSNTSDTTDTAATALDKVNYYGADGNEYATLSSKYSSYRLYNHVKNANANMKKYSWSSASAYVGKKAYIDMRGVKAKSNTTWYRVRFSKSASAKKYWIFKDALKFLNVSYKDVSLTKKVKANSTYATHNHVYNSSYLSKVNGSTKDLQGQTLTINNEASKTTPDGSISTYYRAVVNGKNVWIYAGAFE</sequence>
<dbReference type="Pfam" id="PF01510">
    <property type="entry name" value="Amidase_2"/>
    <property type="match status" value="1"/>
</dbReference>
<dbReference type="STRING" id="1291743.LOSG293_190100"/>
<evidence type="ECO:0000259" key="3">
    <source>
        <dbReference type="SMART" id="SM00644"/>
    </source>
</evidence>
<dbReference type="InterPro" id="IPR036505">
    <property type="entry name" value="Amidase/PGRP_sf"/>
</dbReference>
<evidence type="ECO:0000313" key="5">
    <source>
        <dbReference type="Proteomes" id="UP000028700"/>
    </source>
</evidence>
<dbReference type="Proteomes" id="UP000028700">
    <property type="component" value="Unassembled WGS sequence"/>
</dbReference>
<feature type="chain" id="PRO_5001755094" evidence="2">
    <location>
        <begin position="26"/>
        <end position="424"/>
    </location>
</feature>
<evidence type="ECO:0000256" key="2">
    <source>
        <dbReference type="SAM" id="SignalP"/>
    </source>
</evidence>
<feature type="signal peptide" evidence="2">
    <location>
        <begin position="1"/>
        <end position="25"/>
    </location>
</feature>
<keyword evidence="2" id="KW-0732">Signal</keyword>
<comment type="caution">
    <text evidence="4">The sequence shown here is derived from an EMBL/GenBank/DDBJ whole genome shotgun (WGS) entry which is preliminary data.</text>
</comment>
<dbReference type="CDD" id="cd06583">
    <property type="entry name" value="PGRP"/>
    <property type="match status" value="1"/>
</dbReference>
<accession>A0A081BJ85</accession>
<dbReference type="InterPro" id="IPR002502">
    <property type="entry name" value="Amidase_domain"/>
</dbReference>
<name>A0A081BJ85_9LACO</name>
<proteinExistence type="predicted"/>
<dbReference type="RefSeq" id="WP_034528224.1">
    <property type="nucleotide sequence ID" value="NZ_BBJM01000019.1"/>
</dbReference>
<dbReference type="AlphaFoldDB" id="A0A081BJ85"/>
<evidence type="ECO:0000256" key="1">
    <source>
        <dbReference type="SAM" id="MobiDB-lite"/>
    </source>
</evidence>